<dbReference type="InterPro" id="IPR033121">
    <property type="entry name" value="PEPTIDASE_A1"/>
</dbReference>
<dbReference type="AlphaFoldDB" id="A0A4S4KXT0"/>
<keyword evidence="8" id="KW-0325">Glycoprotein</keyword>
<evidence type="ECO:0000256" key="5">
    <source>
        <dbReference type="ARBA" id="ARBA00022750"/>
    </source>
</evidence>
<evidence type="ECO:0000313" key="17">
    <source>
        <dbReference type="Proteomes" id="UP000308199"/>
    </source>
</evidence>
<evidence type="ECO:0000256" key="10">
    <source>
        <dbReference type="PIRSR" id="PIRSR601461-1"/>
    </source>
</evidence>
<evidence type="ECO:0000256" key="8">
    <source>
        <dbReference type="ARBA" id="ARBA00023180"/>
    </source>
</evidence>
<keyword evidence="4 12" id="KW-0645">Protease</keyword>
<keyword evidence="3" id="KW-1003">Cell membrane</keyword>
<evidence type="ECO:0000256" key="2">
    <source>
        <dbReference type="ARBA" id="ARBA00007447"/>
    </source>
</evidence>
<evidence type="ECO:0000256" key="4">
    <source>
        <dbReference type="ARBA" id="ARBA00022670"/>
    </source>
</evidence>
<evidence type="ECO:0000256" key="14">
    <source>
        <dbReference type="SAM" id="SignalP"/>
    </source>
</evidence>
<keyword evidence="14" id="KW-0732">Signal</keyword>
<dbReference type="EMBL" id="SGPK01000431">
    <property type="protein sequence ID" value="THH03644.1"/>
    <property type="molecule type" value="Genomic_DNA"/>
</dbReference>
<comment type="caution">
    <text evidence="16">The sequence shown here is derived from an EMBL/GenBank/DDBJ whole genome shotgun (WGS) entry which is preliminary data.</text>
</comment>
<evidence type="ECO:0000256" key="11">
    <source>
        <dbReference type="PIRSR" id="PIRSR601461-2"/>
    </source>
</evidence>
<dbReference type="Gene3D" id="2.40.70.10">
    <property type="entry name" value="Acid Proteases"/>
    <property type="match status" value="2"/>
</dbReference>
<dbReference type="FunFam" id="2.40.70.10:FF:000060">
    <property type="entry name" value="Aspartic-type endopeptidase ctsD"/>
    <property type="match status" value="1"/>
</dbReference>
<dbReference type="FunFam" id="2.40.70.10:FF:000008">
    <property type="entry name" value="Cathepsin D"/>
    <property type="match status" value="1"/>
</dbReference>
<dbReference type="GO" id="GO:0004190">
    <property type="term" value="F:aspartic-type endopeptidase activity"/>
    <property type="evidence" value="ECO:0007669"/>
    <property type="project" value="UniProtKB-KW"/>
</dbReference>
<feature type="active site" evidence="10">
    <location>
        <position position="412"/>
    </location>
</feature>
<dbReference type="InterPro" id="IPR021109">
    <property type="entry name" value="Peptidase_aspartic_dom_sf"/>
</dbReference>
<evidence type="ECO:0000256" key="7">
    <source>
        <dbReference type="ARBA" id="ARBA00023136"/>
    </source>
</evidence>
<feature type="region of interest" description="Disordered" evidence="13">
    <location>
        <begin position="122"/>
        <end position="158"/>
    </location>
</feature>
<evidence type="ECO:0000256" key="9">
    <source>
        <dbReference type="ARBA" id="ARBA00023288"/>
    </source>
</evidence>
<feature type="active site" evidence="10">
    <location>
        <position position="237"/>
    </location>
</feature>
<dbReference type="PRINTS" id="PR00792">
    <property type="entry name" value="PEPSIN"/>
</dbReference>
<keyword evidence="11" id="KW-1015">Disulfide bond</keyword>
<organism evidence="16 17">
    <name type="scientific">Phellinidium pouzarii</name>
    <dbReference type="NCBI Taxonomy" id="167371"/>
    <lineage>
        <taxon>Eukaryota</taxon>
        <taxon>Fungi</taxon>
        <taxon>Dikarya</taxon>
        <taxon>Basidiomycota</taxon>
        <taxon>Agaricomycotina</taxon>
        <taxon>Agaricomycetes</taxon>
        <taxon>Hymenochaetales</taxon>
        <taxon>Hymenochaetaceae</taxon>
        <taxon>Phellinidium</taxon>
    </lineage>
</organism>
<evidence type="ECO:0000256" key="13">
    <source>
        <dbReference type="SAM" id="MobiDB-lite"/>
    </source>
</evidence>
<dbReference type="OrthoDB" id="2747330at2759"/>
<comment type="similarity">
    <text evidence="2 12">Belongs to the peptidase A1 family.</text>
</comment>
<evidence type="ECO:0000256" key="3">
    <source>
        <dbReference type="ARBA" id="ARBA00022475"/>
    </source>
</evidence>
<feature type="disulfide bond" evidence="11">
    <location>
        <begin position="250"/>
        <end position="258"/>
    </location>
</feature>
<name>A0A4S4KXT0_9AGAM</name>
<dbReference type="PANTHER" id="PTHR47966">
    <property type="entry name" value="BETA-SITE APP-CLEAVING ENZYME, ISOFORM A-RELATED"/>
    <property type="match status" value="1"/>
</dbReference>
<evidence type="ECO:0000259" key="15">
    <source>
        <dbReference type="PROSITE" id="PS51767"/>
    </source>
</evidence>
<dbReference type="SUPFAM" id="SSF50630">
    <property type="entry name" value="Acid proteases"/>
    <property type="match status" value="1"/>
</dbReference>
<keyword evidence="17" id="KW-1185">Reference proteome</keyword>
<dbReference type="Proteomes" id="UP000308199">
    <property type="component" value="Unassembled WGS sequence"/>
</dbReference>
<dbReference type="PANTHER" id="PTHR47966:SF75">
    <property type="entry name" value="ENDOPEPTIDASE (CTSD), PUTATIVE (AFU_ORTHOLOGUE AFUA_4G07040)-RELATED"/>
    <property type="match status" value="1"/>
</dbReference>
<feature type="chain" id="PRO_5020319370" description="Peptidase A1 domain-containing protein" evidence="14">
    <location>
        <begin position="27"/>
        <end position="525"/>
    </location>
</feature>
<evidence type="ECO:0000256" key="12">
    <source>
        <dbReference type="RuleBase" id="RU000454"/>
    </source>
</evidence>
<dbReference type="InterPro" id="IPR001461">
    <property type="entry name" value="Aspartic_peptidase_A1"/>
</dbReference>
<keyword evidence="6 12" id="KW-0378">Hydrolase</keyword>
<feature type="compositionally biased region" description="Low complexity" evidence="13">
    <location>
        <begin position="149"/>
        <end position="158"/>
    </location>
</feature>
<dbReference type="Pfam" id="PF00026">
    <property type="entry name" value="Asp"/>
    <property type="match status" value="1"/>
</dbReference>
<feature type="signal peptide" evidence="14">
    <location>
        <begin position="1"/>
        <end position="26"/>
    </location>
</feature>
<comment type="subcellular location">
    <subcellularLocation>
        <location evidence="1">Cell membrane</location>
    </subcellularLocation>
</comment>
<dbReference type="InterPro" id="IPR001969">
    <property type="entry name" value="Aspartic_peptidase_AS"/>
</dbReference>
<proteinExistence type="inferred from homology"/>
<evidence type="ECO:0000256" key="6">
    <source>
        <dbReference type="ARBA" id="ARBA00022801"/>
    </source>
</evidence>
<accession>A0A4S4KXT0</accession>
<evidence type="ECO:0000256" key="1">
    <source>
        <dbReference type="ARBA" id="ARBA00004236"/>
    </source>
</evidence>
<dbReference type="GO" id="GO:0006508">
    <property type="term" value="P:proteolysis"/>
    <property type="evidence" value="ECO:0007669"/>
    <property type="project" value="UniProtKB-KW"/>
</dbReference>
<sequence>MQLVLSFSTLLASLLLAITLVSDVDARPYKRDGGMVTFPVKRITQRSDIHPQVLLQQHINRGAKRFARMSGRSVPTDVELREKLHKRMFIPPGGRIPGPPEKRYNRQGVKPISDAVSSVKPLDTAFEGGNGKNAAQGEGHRHSIGGQVPAGAGSGTAVPVGATATETAAAAGASVSSDTSDGISQIDINDAASGGLTVANDPTASNSLGLDIEANDVGYIATVQIGTPPQNFKILMDSGSADFWVGSENCQSQGGGGCGNHTFLGTASSSSFVDKGTPFSVTYGSGEVSGDIVTDDVSIAGLSLQTHTFGVANEESVDFSSDSIPFDGLMGLAQSLLSEQKTATPVESLAQQKLIGSTVTSFKLGRVADGTNDGEITFGGLDPTNGFWEGAMDSVTVNGQDLGLSGRTAILDTGTTLIIAPTSDANAVHAAIPGAQSDGQGGFTIPCTTSASVALSFGGTSFAIDPRDLLFAPVDATDPTGDCVSGISSGQIGGATEWLVGDVFLKNAYFSTDEDNNAISLATLA</sequence>
<gene>
    <name evidence="16" type="ORF">EW145_g6119</name>
</gene>
<feature type="domain" description="Peptidase A1" evidence="15">
    <location>
        <begin position="219"/>
        <end position="522"/>
    </location>
</feature>
<evidence type="ECO:0000313" key="16">
    <source>
        <dbReference type="EMBL" id="THH03644.1"/>
    </source>
</evidence>
<keyword evidence="5 12" id="KW-0064">Aspartyl protease</keyword>
<dbReference type="GO" id="GO:0005886">
    <property type="term" value="C:plasma membrane"/>
    <property type="evidence" value="ECO:0007669"/>
    <property type="project" value="UniProtKB-SubCell"/>
</dbReference>
<dbReference type="CDD" id="cd05471">
    <property type="entry name" value="pepsin_like"/>
    <property type="match status" value="1"/>
</dbReference>
<protein>
    <recommendedName>
        <fullName evidence="15">Peptidase A1 domain-containing protein</fullName>
    </recommendedName>
</protein>
<keyword evidence="9" id="KW-0449">Lipoprotein</keyword>
<dbReference type="InterPro" id="IPR034164">
    <property type="entry name" value="Pepsin-like_dom"/>
</dbReference>
<dbReference type="PROSITE" id="PS51767">
    <property type="entry name" value="PEPTIDASE_A1"/>
    <property type="match status" value="1"/>
</dbReference>
<reference evidence="16 17" key="1">
    <citation type="submission" date="2019-02" db="EMBL/GenBank/DDBJ databases">
        <title>Genome sequencing of the rare red list fungi Phellinidium pouzarii.</title>
        <authorList>
            <person name="Buettner E."/>
            <person name="Kellner H."/>
        </authorList>
    </citation>
    <scope>NUCLEOTIDE SEQUENCE [LARGE SCALE GENOMIC DNA]</scope>
    <source>
        <strain evidence="16 17">DSM 108285</strain>
    </source>
</reference>
<dbReference type="PROSITE" id="PS00141">
    <property type="entry name" value="ASP_PROTEASE"/>
    <property type="match status" value="1"/>
</dbReference>
<keyword evidence="7" id="KW-0472">Membrane</keyword>